<dbReference type="InterPro" id="IPR029063">
    <property type="entry name" value="SAM-dependent_MTases_sf"/>
</dbReference>
<dbReference type="SUPFAM" id="SSF53335">
    <property type="entry name" value="S-adenosyl-L-methionine-dependent methyltransferases"/>
    <property type="match status" value="1"/>
</dbReference>
<name>A0A448ZQX6_9STRA</name>
<dbReference type="Gene3D" id="3.40.50.150">
    <property type="entry name" value="Vaccinia Virus protein VP39"/>
    <property type="match status" value="1"/>
</dbReference>
<evidence type="ECO:0008006" key="4">
    <source>
        <dbReference type="Google" id="ProtNLM"/>
    </source>
</evidence>
<accession>A0A448ZQX6</accession>
<feature type="region of interest" description="Disordered" evidence="1">
    <location>
        <begin position="95"/>
        <end position="121"/>
    </location>
</feature>
<feature type="region of interest" description="Disordered" evidence="1">
    <location>
        <begin position="138"/>
        <end position="194"/>
    </location>
</feature>
<proteinExistence type="predicted"/>
<dbReference type="AlphaFoldDB" id="A0A448ZQX6"/>
<dbReference type="Proteomes" id="UP000291116">
    <property type="component" value="Unassembled WGS sequence"/>
</dbReference>
<sequence length="472" mass="48463">MLLAAIAIAGTTTTRRPALPPLAVRAFGTAPAVVPRKAPAGTREPASRSRSRGLGSVAGNGGGGSDDAGPNAPAPASALGEVVEAVLTSASVAAAAGGDNSNDNKSSNDNNNNNSREEVSASVRGLLGSTLRRAYSTTATVSDARDNAERSGGGSSSTALGSDAPRSRYSNTTDTSKQRQQSYPHHARKGGSKTARRYEFPFATAYKNHPALNNVALAHALWASVIRPGVDSAIDATCGNGNDSVVLAEILFGANAGGNDGDAGTGRSELLCLDVQELACQRTREALREALPASVRVLGAGEQTAMGGSGNLVRVLEASHETLPRPSDPSSVGLVVYNLGWLPGGDTGGKGTVTQAGTTLASMVDAVSLLRVGGMLSAITYPTTSPGEAEAVRLFVTCLALLSSKTRSWEEEVAAFGDDRNREQGEGVAIKDLVASCMERVVASGPGTWRVSQHDKLGMESPPVLFTATRIK</sequence>
<evidence type="ECO:0000256" key="1">
    <source>
        <dbReference type="SAM" id="MobiDB-lite"/>
    </source>
</evidence>
<feature type="compositionally biased region" description="Gly residues" evidence="1">
    <location>
        <begin position="56"/>
        <end position="66"/>
    </location>
</feature>
<dbReference type="PANTHER" id="PTHR35276">
    <property type="entry name" value="S-ADENOSYL-L-METHIONINE-DEPENDENT METHYLTRANSFERASES SUPERFAMILY PROTEIN"/>
    <property type="match status" value="1"/>
</dbReference>
<feature type="compositionally biased region" description="Polar residues" evidence="1">
    <location>
        <begin position="168"/>
        <end position="183"/>
    </location>
</feature>
<gene>
    <name evidence="2" type="ORF">PSNMU_V1.4_AUG-EV-PASAV3_0115950</name>
</gene>
<feature type="compositionally biased region" description="Low complexity" evidence="1">
    <location>
        <begin position="95"/>
        <end position="114"/>
    </location>
</feature>
<feature type="compositionally biased region" description="Basic residues" evidence="1">
    <location>
        <begin position="185"/>
        <end position="194"/>
    </location>
</feature>
<feature type="region of interest" description="Disordered" evidence="1">
    <location>
        <begin position="35"/>
        <end position="75"/>
    </location>
</feature>
<evidence type="ECO:0000313" key="2">
    <source>
        <dbReference type="EMBL" id="VEU44439.1"/>
    </source>
</evidence>
<protein>
    <recommendedName>
        <fullName evidence="4">Methyltransferase domain-containing protein</fullName>
    </recommendedName>
</protein>
<organism evidence="2 3">
    <name type="scientific">Pseudo-nitzschia multistriata</name>
    <dbReference type="NCBI Taxonomy" id="183589"/>
    <lineage>
        <taxon>Eukaryota</taxon>
        <taxon>Sar</taxon>
        <taxon>Stramenopiles</taxon>
        <taxon>Ochrophyta</taxon>
        <taxon>Bacillariophyta</taxon>
        <taxon>Bacillariophyceae</taxon>
        <taxon>Bacillariophycidae</taxon>
        <taxon>Bacillariales</taxon>
        <taxon>Bacillariaceae</taxon>
        <taxon>Pseudo-nitzschia</taxon>
    </lineage>
</organism>
<dbReference type="EMBL" id="CAACVS010000647">
    <property type="protein sequence ID" value="VEU44439.1"/>
    <property type="molecule type" value="Genomic_DNA"/>
</dbReference>
<evidence type="ECO:0000313" key="3">
    <source>
        <dbReference type="Proteomes" id="UP000291116"/>
    </source>
</evidence>
<dbReference type="InterPro" id="IPR010719">
    <property type="entry name" value="MnmM_MeTrfase"/>
</dbReference>
<reference evidence="2 3" key="1">
    <citation type="submission" date="2019-01" db="EMBL/GenBank/DDBJ databases">
        <authorList>
            <person name="Ferrante I. M."/>
        </authorList>
    </citation>
    <scope>NUCLEOTIDE SEQUENCE [LARGE SCALE GENOMIC DNA]</scope>
    <source>
        <strain evidence="2 3">B856</strain>
    </source>
</reference>
<dbReference type="PANTHER" id="PTHR35276:SF1">
    <property type="entry name" value="TRNA (MNM(5)S(2)U34)-METHYLTRANSFERASE, CHLOROPLASTIC"/>
    <property type="match status" value="1"/>
</dbReference>
<keyword evidence="3" id="KW-1185">Reference proteome</keyword>
<dbReference type="OrthoDB" id="2984at2759"/>
<dbReference type="Pfam" id="PF06962">
    <property type="entry name" value="rRNA_methylase"/>
    <property type="match status" value="1"/>
</dbReference>